<evidence type="ECO:0000256" key="5">
    <source>
        <dbReference type="ARBA" id="ARBA00023235"/>
    </source>
</evidence>
<evidence type="ECO:0000313" key="9">
    <source>
        <dbReference type="Proteomes" id="UP001302274"/>
    </source>
</evidence>
<dbReference type="EMBL" id="JAYGJQ010000002">
    <property type="protein sequence ID" value="MEA9356845.1"/>
    <property type="molecule type" value="Genomic_DNA"/>
</dbReference>
<evidence type="ECO:0000313" key="8">
    <source>
        <dbReference type="EMBL" id="MEA9356845.1"/>
    </source>
</evidence>
<dbReference type="Pfam" id="PF00121">
    <property type="entry name" value="TIM"/>
    <property type="match status" value="1"/>
</dbReference>
<comment type="caution">
    <text evidence="8">The sequence shown here is derived from an EMBL/GenBank/DDBJ whole genome shotgun (WGS) entry which is preliminary data.</text>
</comment>
<accession>A0ABU5VUX2</accession>
<comment type="subunit">
    <text evidence="6 7">Homodimer.</text>
</comment>
<dbReference type="PANTHER" id="PTHR21139">
    <property type="entry name" value="TRIOSEPHOSPHATE ISOMERASE"/>
    <property type="match status" value="1"/>
</dbReference>
<protein>
    <recommendedName>
        <fullName evidence="6 7">Triosephosphate isomerase</fullName>
        <shortName evidence="6">TIM</shortName>
        <shortName evidence="6">TPI</shortName>
        <ecNumber evidence="6 7">5.3.1.1</ecNumber>
    </recommendedName>
    <alternativeName>
        <fullName evidence="6">Triose-phosphate isomerase</fullName>
    </alternativeName>
</protein>
<dbReference type="Gene3D" id="3.20.20.70">
    <property type="entry name" value="Aldolase class I"/>
    <property type="match status" value="1"/>
</dbReference>
<evidence type="ECO:0000256" key="7">
    <source>
        <dbReference type="RuleBase" id="RU363013"/>
    </source>
</evidence>
<dbReference type="InterPro" id="IPR000652">
    <property type="entry name" value="Triosephosphate_isomerase"/>
</dbReference>
<dbReference type="PROSITE" id="PS00171">
    <property type="entry name" value="TIM_1"/>
    <property type="match status" value="1"/>
</dbReference>
<comment type="function">
    <text evidence="6">Involved in the gluconeogenesis. Catalyzes stereospecifically the conversion of dihydroxyacetone phosphate (DHAP) to D-glyceraldehyde-3-phosphate (G3P).</text>
</comment>
<dbReference type="InterPro" id="IPR013785">
    <property type="entry name" value="Aldolase_TIM"/>
</dbReference>
<evidence type="ECO:0000256" key="2">
    <source>
        <dbReference type="ARBA" id="ARBA00022432"/>
    </source>
</evidence>
<proteinExistence type="inferred from homology"/>
<keyword evidence="2 6" id="KW-0312">Gluconeogenesis</keyword>
<feature type="binding site" evidence="6">
    <location>
        <begin position="232"/>
        <end position="233"/>
    </location>
    <ligand>
        <name>substrate</name>
    </ligand>
</feature>
<gene>
    <name evidence="6 8" type="primary">tpiA</name>
    <name evidence="8" type="ORF">SHI21_11540</name>
</gene>
<dbReference type="PANTHER" id="PTHR21139:SF42">
    <property type="entry name" value="TRIOSEPHOSPHATE ISOMERASE"/>
    <property type="match status" value="1"/>
</dbReference>
<comment type="similarity">
    <text evidence="1 6 7">Belongs to the triosephosphate isomerase family.</text>
</comment>
<comment type="catalytic activity">
    <reaction evidence="6 7">
        <text>D-glyceraldehyde 3-phosphate = dihydroxyacetone phosphate</text>
        <dbReference type="Rhea" id="RHEA:18585"/>
        <dbReference type="ChEBI" id="CHEBI:57642"/>
        <dbReference type="ChEBI" id="CHEBI:59776"/>
        <dbReference type="EC" id="5.3.1.1"/>
    </reaction>
</comment>
<dbReference type="NCBIfam" id="TIGR00419">
    <property type="entry name" value="tim"/>
    <property type="match status" value="1"/>
</dbReference>
<feature type="active site" description="Proton acceptor" evidence="6">
    <location>
        <position position="170"/>
    </location>
</feature>
<keyword evidence="3 6" id="KW-0963">Cytoplasm</keyword>
<dbReference type="RefSeq" id="WP_323576740.1">
    <property type="nucleotide sequence ID" value="NZ_JAYGJQ010000002.1"/>
</dbReference>
<keyword evidence="4 6" id="KW-0324">Glycolysis</keyword>
<evidence type="ECO:0000256" key="4">
    <source>
        <dbReference type="ARBA" id="ARBA00023152"/>
    </source>
</evidence>
<dbReference type="CDD" id="cd00311">
    <property type="entry name" value="TIM"/>
    <property type="match status" value="1"/>
</dbReference>
<dbReference type="EC" id="5.3.1.1" evidence="6 7"/>
<evidence type="ECO:0000256" key="3">
    <source>
        <dbReference type="ARBA" id="ARBA00022490"/>
    </source>
</evidence>
<dbReference type="Proteomes" id="UP001302274">
    <property type="component" value="Unassembled WGS sequence"/>
</dbReference>
<dbReference type="PROSITE" id="PS51440">
    <property type="entry name" value="TIM_2"/>
    <property type="match status" value="1"/>
</dbReference>
<comment type="subcellular location">
    <subcellularLocation>
        <location evidence="6 7">Cytoplasm</location>
    </subcellularLocation>
</comment>
<dbReference type="HAMAP" id="MF_00147_B">
    <property type="entry name" value="TIM_B"/>
    <property type="match status" value="1"/>
</dbReference>
<evidence type="ECO:0000256" key="6">
    <source>
        <dbReference type="HAMAP-Rule" id="MF_00147"/>
    </source>
</evidence>
<dbReference type="InterPro" id="IPR022896">
    <property type="entry name" value="TrioseP_Isoase_bac/euk"/>
</dbReference>
<reference evidence="8 9" key="1">
    <citation type="submission" date="2023-11" db="EMBL/GenBank/DDBJ databases">
        <title>A Novel Polar Bacteriovorax (B. antarcticus) Isolated from the Biocrust in Antarctica.</title>
        <authorList>
            <person name="Mun W."/>
            <person name="Choi S.Y."/>
            <person name="Mitchell R.J."/>
        </authorList>
    </citation>
    <scope>NUCLEOTIDE SEQUENCE [LARGE SCALE GENOMIC DNA]</scope>
    <source>
        <strain evidence="8 9">PP10</strain>
    </source>
</reference>
<keyword evidence="9" id="KW-1185">Reference proteome</keyword>
<keyword evidence="5 6" id="KW-0413">Isomerase</keyword>
<comment type="pathway">
    <text evidence="6 7">Carbohydrate degradation; glycolysis; D-glyceraldehyde 3-phosphate from glycerone phosphate: step 1/1.</text>
</comment>
<dbReference type="InterPro" id="IPR020861">
    <property type="entry name" value="Triosephosphate_isomerase_AS"/>
</dbReference>
<comment type="pathway">
    <text evidence="6 7">Carbohydrate biosynthesis; gluconeogenesis.</text>
</comment>
<name>A0ABU5VUX2_9BACT</name>
<feature type="binding site" evidence="6">
    <location>
        <position position="211"/>
    </location>
    <ligand>
        <name>substrate</name>
    </ligand>
</feature>
<organism evidence="8 9">
    <name type="scientific">Bacteriovorax antarcticus</name>
    <dbReference type="NCBI Taxonomy" id="3088717"/>
    <lineage>
        <taxon>Bacteria</taxon>
        <taxon>Pseudomonadati</taxon>
        <taxon>Bdellovibrionota</taxon>
        <taxon>Bacteriovoracia</taxon>
        <taxon>Bacteriovoracales</taxon>
        <taxon>Bacteriovoracaceae</taxon>
        <taxon>Bacteriovorax</taxon>
    </lineage>
</organism>
<feature type="active site" description="Electrophile" evidence="6">
    <location>
        <position position="98"/>
    </location>
</feature>
<sequence length="251" mass="27650">MKNLRPIHIVGNWKMNQTMHEISEFFIEMTKMKMELKCKAWIAPQALHIAILKEMAFTTGSIQVGAQNCAEVDSGALTGETSPLALADMGVEFVIIGHSERRTIYGEKNELLNQKVLNALKNDLKVIYCVGETLAEREANDTFKVIEEQLNVGLHNLPADKAHLVLIAYEPVWAIGTGKVASAEQAEEVHAFIRGKLEHLKDETVILYGGSVKPDNIDSLLRKDNIDGALVGGASLKAKDFRQLCSIASVI</sequence>
<evidence type="ECO:0000256" key="1">
    <source>
        <dbReference type="ARBA" id="ARBA00007422"/>
    </source>
</evidence>
<dbReference type="InterPro" id="IPR035990">
    <property type="entry name" value="TIM_sf"/>
</dbReference>
<dbReference type="SUPFAM" id="SSF51351">
    <property type="entry name" value="Triosephosphate isomerase (TIM)"/>
    <property type="match status" value="1"/>
</dbReference>
<feature type="binding site" evidence="6">
    <location>
        <begin position="12"/>
        <end position="14"/>
    </location>
    <ligand>
        <name>substrate</name>
    </ligand>
</feature>
<dbReference type="GO" id="GO:0004807">
    <property type="term" value="F:triose-phosphate isomerase activity"/>
    <property type="evidence" value="ECO:0007669"/>
    <property type="project" value="UniProtKB-EC"/>
</dbReference>
<feature type="binding site" evidence="6">
    <location>
        <position position="176"/>
    </location>
    <ligand>
        <name>substrate</name>
    </ligand>
</feature>